<comment type="caution">
    <text evidence="2">The sequence shown here is derived from an EMBL/GenBank/DDBJ whole genome shotgun (WGS) entry which is preliminary data.</text>
</comment>
<dbReference type="NCBIfam" id="TIGR03586">
    <property type="entry name" value="PseI"/>
    <property type="match status" value="1"/>
</dbReference>
<dbReference type="Gene3D" id="3.20.20.70">
    <property type="entry name" value="Aldolase class I"/>
    <property type="match status" value="1"/>
</dbReference>
<dbReference type="GO" id="GO:0016051">
    <property type="term" value="P:carbohydrate biosynthetic process"/>
    <property type="evidence" value="ECO:0007669"/>
    <property type="project" value="InterPro"/>
</dbReference>
<gene>
    <name evidence="2" type="primary">pseI</name>
    <name evidence="2" type="ORF">E7203_08665</name>
</gene>
<sequence>MFHLHEKISSGGIYIIAEMSANHAGQLEKAMEIVKAAKEAGADCLKIQTYTADTITIDCEAPCFQIHGGLWDGYNLHDLYEEAFTPWEWQPKIKEYCEKIGLDFLSTPFDFTAVDFLSGMNCEAYKIASFELVDIPLIEYAARLGKTMIISCGMGSKGEIQEALDACHRAGNDDVVLLKCCSEYPTNPTNLNLATLSDMQSFGVPLGLSDHSMGHMADVVAVAQGACVIEKHFCLSRNEKSQDSAFSMEPAEFKAMVKAVQEATLMRGKVQYGPTEAEAEEYKCRRSLFAVQDIPAGTILTNENVRSIRPYDGLPPKYLPQVLGKTAKVDIAFGTPLSWELVE</sequence>
<dbReference type="PANTHER" id="PTHR42966:SF2">
    <property type="entry name" value="PSEUDAMINIC ACID SYNTHASE"/>
    <property type="match status" value="1"/>
</dbReference>
<name>A0A927WK74_SELRU</name>
<dbReference type="RefSeq" id="WP_303669605.1">
    <property type="nucleotide sequence ID" value="NZ_SVCA01000007.1"/>
</dbReference>
<organism evidence="2 3">
    <name type="scientific">Selenomonas ruminantium</name>
    <dbReference type="NCBI Taxonomy" id="971"/>
    <lineage>
        <taxon>Bacteria</taxon>
        <taxon>Bacillati</taxon>
        <taxon>Bacillota</taxon>
        <taxon>Negativicutes</taxon>
        <taxon>Selenomonadales</taxon>
        <taxon>Selenomonadaceae</taxon>
        <taxon>Selenomonas</taxon>
    </lineage>
</organism>
<dbReference type="InterPro" id="IPR020030">
    <property type="entry name" value="Pseudaminic_synth_PseI"/>
</dbReference>
<dbReference type="PANTHER" id="PTHR42966">
    <property type="entry name" value="N-ACETYLNEURAMINATE SYNTHASE"/>
    <property type="match status" value="1"/>
</dbReference>
<dbReference type="Proteomes" id="UP000772151">
    <property type="component" value="Unassembled WGS sequence"/>
</dbReference>
<dbReference type="PROSITE" id="PS50844">
    <property type="entry name" value="AFP_LIKE"/>
    <property type="match status" value="1"/>
</dbReference>
<dbReference type="Pfam" id="PF03102">
    <property type="entry name" value="NeuB"/>
    <property type="match status" value="1"/>
</dbReference>
<dbReference type="EC" id="2.5.1.97" evidence="2"/>
<reference evidence="2" key="1">
    <citation type="submission" date="2019-04" db="EMBL/GenBank/DDBJ databases">
        <title>Evolution of Biomass-Degrading Anaerobic Consortia Revealed by Metagenomics.</title>
        <authorList>
            <person name="Peng X."/>
        </authorList>
    </citation>
    <scope>NUCLEOTIDE SEQUENCE</scope>
    <source>
        <strain evidence="2">SIG242</strain>
    </source>
</reference>
<dbReference type="SMART" id="SM00858">
    <property type="entry name" value="SAF"/>
    <property type="match status" value="1"/>
</dbReference>
<feature type="domain" description="AFP-like" evidence="1">
    <location>
        <begin position="287"/>
        <end position="343"/>
    </location>
</feature>
<dbReference type="Gene3D" id="3.90.1210.10">
    <property type="entry name" value="Antifreeze-like/N-acetylneuraminic acid synthase C-terminal domain"/>
    <property type="match status" value="1"/>
</dbReference>
<dbReference type="InterPro" id="IPR036732">
    <property type="entry name" value="AFP_Neu5c_C_sf"/>
</dbReference>
<dbReference type="InterPro" id="IPR006190">
    <property type="entry name" value="SAF_AFP_Neu5Ac"/>
</dbReference>
<evidence type="ECO:0000259" key="1">
    <source>
        <dbReference type="PROSITE" id="PS50844"/>
    </source>
</evidence>
<dbReference type="InterPro" id="IPR013132">
    <property type="entry name" value="PseI/NeuA/B-like_N"/>
</dbReference>
<accession>A0A927WK74</accession>
<proteinExistence type="predicted"/>
<dbReference type="InterPro" id="IPR013785">
    <property type="entry name" value="Aldolase_TIM"/>
</dbReference>
<dbReference type="SUPFAM" id="SSF51269">
    <property type="entry name" value="AFP III-like domain"/>
    <property type="match status" value="1"/>
</dbReference>
<dbReference type="Pfam" id="PF08666">
    <property type="entry name" value="SAF"/>
    <property type="match status" value="1"/>
</dbReference>
<dbReference type="CDD" id="cd11615">
    <property type="entry name" value="SAF_NeuB_like"/>
    <property type="match status" value="1"/>
</dbReference>
<evidence type="ECO:0000313" key="2">
    <source>
        <dbReference type="EMBL" id="MBE6085504.1"/>
    </source>
</evidence>
<protein>
    <submittedName>
        <fullName evidence="2">Pseudaminic acid synthase</fullName>
        <ecNumber evidence="2">2.5.1.97</ecNumber>
    </submittedName>
</protein>
<keyword evidence="2" id="KW-0808">Transferase</keyword>
<dbReference type="InterPro" id="IPR057736">
    <property type="entry name" value="SAF_PseI/NeuA/NeuB"/>
</dbReference>
<dbReference type="SUPFAM" id="SSF51569">
    <property type="entry name" value="Aldolase"/>
    <property type="match status" value="1"/>
</dbReference>
<dbReference type="AlphaFoldDB" id="A0A927WK74"/>
<dbReference type="InterPro" id="IPR051690">
    <property type="entry name" value="PseI-like"/>
</dbReference>
<dbReference type="EMBL" id="SVCA01000007">
    <property type="protein sequence ID" value="MBE6085504.1"/>
    <property type="molecule type" value="Genomic_DNA"/>
</dbReference>
<dbReference type="GO" id="GO:0047444">
    <property type="term" value="F:N-acylneuraminate-9-phosphate synthase activity"/>
    <property type="evidence" value="ECO:0007669"/>
    <property type="project" value="TreeGrafter"/>
</dbReference>
<evidence type="ECO:0000313" key="3">
    <source>
        <dbReference type="Proteomes" id="UP000772151"/>
    </source>
</evidence>
<dbReference type="InterPro" id="IPR013974">
    <property type="entry name" value="SAF"/>
</dbReference>